<accession>A0ABW9V211</accession>
<keyword evidence="1" id="KW-0472">Membrane</keyword>
<evidence type="ECO:0000313" key="3">
    <source>
        <dbReference type="Proteomes" id="UP000449678"/>
    </source>
</evidence>
<evidence type="ECO:0000256" key="1">
    <source>
        <dbReference type="SAM" id="Phobius"/>
    </source>
</evidence>
<name>A0ABW9V211_9BURK</name>
<sequence length="54" mass="5941">MKHIKPILDASSEAAERFERNPAGTQAVLHLVRWLVGGSIALSLTWLAMALLRT</sequence>
<comment type="caution">
    <text evidence="2">The sequence shown here is derived from an EMBL/GenBank/DDBJ whole genome shotgun (WGS) entry which is preliminary data.</text>
</comment>
<keyword evidence="1" id="KW-1133">Transmembrane helix</keyword>
<dbReference type="EMBL" id="WWCO01000002">
    <property type="protein sequence ID" value="MYM33273.1"/>
    <property type="molecule type" value="Genomic_DNA"/>
</dbReference>
<organism evidence="2 3">
    <name type="scientific">Duganella lactea</name>
    <dbReference type="NCBI Taxonomy" id="2692173"/>
    <lineage>
        <taxon>Bacteria</taxon>
        <taxon>Pseudomonadati</taxon>
        <taxon>Pseudomonadota</taxon>
        <taxon>Betaproteobacteria</taxon>
        <taxon>Burkholderiales</taxon>
        <taxon>Oxalobacteraceae</taxon>
        <taxon>Telluria group</taxon>
        <taxon>Duganella</taxon>
    </lineage>
</organism>
<reference evidence="2 3" key="1">
    <citation type="submission" date="2019-12" db="EMBL/GenBank/DDBJ databases">
        <title>Novel species isolated from a subtropical stream in China.</title>
        <authorList>
            <person name="Lu H."/>
        </authorList>
    </citation>
    <scope>NUCLEOTIDE SEQUENCE [LARGE SCALE GENOMIC DNA]</scope>
    <source>
        <strain evidence="2 3">FT94W</strain>
    </source>
</reference>
<dbReference type="RefSeq" id="WP_160988682.1">
    <property type="nucleotide sequence ID" value="NZ_WWCO01000002.1"/>
</dbReference>
<protein>
    <submittedName>
        <fullName evidence="2">Uncharacterized protein</fullName>
    </submittedName>
</protein>
<proteinExistence type="predicted"/>
<evidence type="ECO:0000313" key="2">
    <source>
        <dbReference type="EMBL" id="MYM33273.1"/>
    </source>
</evidence>
<keyword evidence="3" id="KW-1185">Reference proteome</keyword>
<gene>
    <name evidence="2" type="ORF">GTP38_02815</name>
</gene>
<dbReference type="Proteomes" id="UP000449678">
    <property type="component" value="Unassembled WGS sequence"/>
</dbReference>
<keyword evidence="1" id="KW-0812">Transmembrane</keyword>
<feature type="transmembrane region" description="Helical" evidence="1">
    <location>
        <begin position="31"/>
        <end position="52"/>
    </location>
</feature>